<dbReference type="GO" id="GO:0006007">
    <property type="term" value="P:glucose catabolic process"/>
    <property type="evidence" value="ECO:0007669"/>
    <property type="project" value="InterPro"/>
</dbReference>
<comment type="catalytic activity">
    <reaction evidence="1 9">
        <text>(2R)-2-phosphoglycerate = (2R)-3-phosphoglycerate</text>
        <dbReference type="Rhea" id="RHEA:15901"/>
        <dbReference type="ChEBI" id="CHEBI:58272"/>
        <dbReference type="ChEBI" id="CHEBI:58289"/>
        <dbReference type="EC" id="5.4.2.12"/>
    </reaction>
</comment>
<dbReference type="NCBIfam" id="TIGR01307">
    <property type="entry name" value="pgm_bpd_ind"/>
    <property type="match status" value="1"/>
</dbReference>
<dbReference type="GO" id="GO:0004619">
    <property type="term" value="F:phosphoglycerate mutase activity"/>
    <property type="evidence" value="ECO:0007669"/>
    <property type="project" value="UniProtKB-UniRule"/>
</dbReference>
<dbReference type="AlphaFoldDB" id="A0A4P2PV10"/>
<dbReference type="UniPathway" id="UPA00109">
    <property type="reaction ID" value="UER00186"/>
</dbReference>
<feature type="domain" description="Metalloenzyme" evidence="14">
    <location>
        <begin position="14"/>
        <end position="528"/>
    </location>
</feature>
<sequence>MSEAAPTPSTRPRPLVLCILDGFGERAEKDDNAIALAKAPHLQAIQKSARKTLIGTSGPDVGLPVGQMGNSEVGHLNFGAGRIALMDISRIDVAIAENKLGSNEIIARTFRIAQDRKCRLHLFGLLSDGGVHSSLDHFFALFKLARFHEVPIVLHAFLDGRDTPPKSAWGYIERTLAELEGVGVIGTLSGRYYAMDRDKRWDRVMKAYTAIVRGDAPRADTAYEAIEASYAAGKTDEFVEPVRIGDYKGIQGDFVADFAAKDPRWEWQGEEVGLAVNFRPDRMREISAMLTRRNLPPEVEELLSDRGKPVYAFQEHCYSGMTEYDAALKLPVAFPKDEVTDSFPEVIARAGLTQLRCAETEKYAHVTYFFNGGREAAFPGEDRKLVPSPRDVATYDQKPEMSAAGVAGEVTAAVKSGKYDFILVNFANPDMVGHTGILEAAIHAVEAVDTGVGAIADAVREAGGAMLITADHGNCEQMKDEQGNPHTAHTLNPVPLYYLNQNDPGIELRSGGRICDVAPTMLEILGLPQPAAMTGRSLRVRQR</sequence>
<feature type="binding site" evidence="9 12">
    <location>
        <position position="362"/>
    </location>
    <ligand>
        <name>substrate</name>
    </ligand>
</feature>
<dbReference type="RefSeq" id="WP_129345787.1">
    <property type="nucleotide sequence ID" value="NZ_CP012670.1"/>
</dbReference>
<dbReference type="Pfam" id="PF06415">
    <property type="entry name" value="iPGM_N"/>
    <property type="match status" value="1"/>
</dbReference>
<dbReference type="InterPro" id="IPR006124">
    <property type="entry name" value="Metalloenzyme"/>
</dbReference>
<evidence type="ECO:0000256" key="6">
    <source>
        <dbReference type="ARBA" id="ARBA00023152"/>
    </source>
</evidence>
<evidence type="ECO:0000256" key="8">
    <source>
        <dbReference type="ARBA" id="ARBA00023235"/>
    </source>
</evidence>
<accession>A0A4P2PV10</accession>
<feature type="binding site" evidence="9 12">
    <location>
        <begin position="161"/>
        <end position="162"/>
    </location>
    <ligand>
        <name>substrate</name>
    </ligand>
</feature>
<evidence type="ECO:0000256" key="2">
    <source>
        <dbReference type="ARBA" id="ARBA00002315"/>
    </source>
</evidence>
<protein>
    <recommendedName>
        <fullName evidence="9 10">2,3-bisphosphoglycerate-independent phosphoglycerate mutase</fullName>
        <shortName evidence="9">BPG-independent PGAM</shortName>
        <shortName evidence="9">Phosphoglyceromutase</shortName>
        <shortName evidence="9">iPGM</shortName>
        <ecNumber evidence="9 10">5.4.2.12</ecNumber>
    </recommendedName>
</protein>
<dbReference type="InterPro" id="IPR011258">
    <property type="entry name" value="BPG-indep_PGM_N"/>
</dbReference>
<dbReference type="GO" id="GO:0006096">
    <property type="term" value="P:glycolytic process"/>
    <property type="evidence" value="ECO:0007669"/>
    <property type="project" value="UniProtKB-UniRule"/>
</dbReference>
<dbReference type="HAMAP" id="MF_01038">
    <property type="entry name" value="GpmI"/>
    <property type="match status" value="1"/>
</dbReference>
<feature type="binding site" evidence="9 12">
    <location>
        <begin position="279"/>
        <end position="282"/>
    </location>
    <ligand>
        <name>substrate</name>
    </ligand>
</feature>
<feature type="binding site" evidence="9 13">
    <location>
        <position position="472"/>
    </location>
    <ligand>
        <name>Mn(2+)</name>
        <dbReference type="ChEBI" id="CHEBI:29035"/>
        <label>2</label>
    </ligand>
</feature>
<dbReference type="Pfam" id="PF01676">
    <property type="entry name" value="Metalloenzyme"/>
    <property type="match status" value="1"/>
</dbReference>
<dbReference type="Gene3D" id="3.40.720.10">
    <property type="entry name" value="Alkaline Phosphatase, subunit A"/>
    <property type="match status" value="1"/>
</dbReference>
<feature type="binding site" evidence="9 13">
    <location>
        <position position="430"/>
    </location>
    <ligand>
        <name>Mn(2+)</name>
        <dbReference type="ChEBI" id="CHEBI:29035"/>
        <label>1</label>
    </ligand>
</feature>
<evidence type="ECO:0000259" key="14">
    <source>
        <dbReference type="Pfam" id="PF01676"/>
    </source>
</evidence>
<evidence type="ECO:0000256" key="4">
    <source>
        <dbReference type="ARBA" id="ARBA00008819"/>
    </source>
</evidence>
<evidence type="ECO:0000256" key="7">
    <source>
        <dbReference type="ARBA" id="ARBA00023211"/>
    </source>
</evidence>
<dbReference type="SUPFAM" id="SSF64158">
    <property type="entry name" value="2,3-Bisphosphoglycerate-independent phosphoglycerate mutase, substrate-binding domain"/>
    <property type="match status" value="1"/>
</dbReference>
<dbReference type="PIRSF" id="PIRSF001492">
    <property type="entry name" value="IPGAM"/>
    <property type="match status" value="1"/>
</dbReference>
<dbReference type="InterPro" id="IPR017850">
    <property type="entry name" value="Alkaline_phosphatase_core_sf"/>
</dbReference>
<feature type="binding site" evidence="9 12">
    <location>
        <position position="191"/>
    </location>
    <ligand>
        <name>substrate</name>
    </ligand>
</feature>
<evidence type="ECO:0000256" key="12">
    <source>
        <dbReference type="PIRSR" id="PIRSR001492-2"/>
    </source>
</evidence>
<feature type="binding site" evidence="9 13">
    <location>
        <position position="71"/>
    </location>
    <ligand>
        <name>Mn(2+)</name>
        <dbReference type="ChEBI" id="CHEBI:29035"/>
        <label>2</label>
    </ligand>
</feature>
<dbReference type="CDD" id="cd16010">
    <property type="entry name" value="iPGM"/>
    <property type="match status" value="1"/>
</dbReference>
<evidence type="ECO:0000259" key="15">
    <source>
        <dbReference type="Pfam" id="PF06415"/>
    </source>
</evidence>
<feature type="binding site" evidence="9 13">
    <location>
        <position position="489"/>
    </location>
    <ligand>
        <name>Mn(2+)</name>
        <dbReference type="ChEBI" id="CHEBI:29035"/>
        <label>1</label>
    </ligand>
</feature>
<dbReference type="EC" id="5.4.2.12" evidence="9 10"/>
<comment type="function">
    <text evidence="2 9">Catalyzes the interconversion of 2-phosphoglycerate and 3-phosphoglycerate.</text>
</comment>
<evidence type="ECO:0000256" key="9">
    <source>
        <dbReference type="HAMAP-Rule" id="MF_01038"/>
    </source>
</evidence>
<feature type="binding site" evidence="9 12">
    <location>
        <position position="132"/>
    </location>
    <ligand>
        <name>substrate</name>
    </ligand>
</feature>
<feature type="active site" description="Phosphoserine intermediate" evidence="9 11">
    <location>
        <position position="71"/>
    </location>
</feature>
<dbReference type="Gene3D" id="3.40.1450.10">
    <property type="entry name" value="BPG-independent phosphoglycerate mutase, domain B"/>
    <property type="match status" value="1"/>
</dbReference>
<dbReference type="PANTHER" id="PTHR31637">
    <property type="entry name" value="2,3-BISPHOSPHOGLYCERATE-INDEPENDENT PHOSPHOGLYCERATE MUTASE"/>
    <property type="match status" value="1"/>
</dbReference>
<dbReference type="GO" id="GO:0030145">
    <property type="term" value="F:manganese ion binding"/>
    <property type="evidence" value="ECO:0007669"/>
    <property type="project" value="UniProtKB-UniRule"/>
</dbReference>
<evidence type="ECO:0000256" key="5">
    <source>
        <dbReference type="ARBA" id="ARBA00022723"/>
    </source>
</evidence>
<name>A0A4P2PV10_SORCE</name>
<evidence type="ECO:0000313" key="16">
    <source>
        <dbReference type="EMBL" id="AUX20547.1"/>
    </source>
</evidence>
<organism evidence="16 17">
    <name type="scientific">Sorangium cellulosum</name>
    <name type="common">Polyangium cellulosum</name>
    <dbReference type="NCBI Taxonomy" id="56"/>
    <lineage>
        <taxon>Bacteria</taxon>
        <taxon>Pseudomonadati</taxon>
        <taxon>Myxococcota</taxon>
        <taxon>Polyangia</taxon>
        <taxon>Polyangiales</taxon>
        <taxon>Polyangiaceae</taxon>
        <taxon>Sorangium</taxon>
    </lineage>
</organism>
<dbReference type="InterPro" id="IPR005995">
    <property type="entry name" value="Pgm_bpd_ind"/>
</dbReference>
<keyword evidence="6 9" id="KW-0324">Glycolysis</keyword>
<reference evidence="16 17" key="1">
    <citation type="submission" date="2015-09" db="EMBL/GenBank/DDBJ databases">
        <title>Sorangium comparison.</title>
        <authorList>
            <person name="Zaburannyi N."/>
            <person name="Bunk B."/>
            <person name="Overmann J."/>
            <person name="Mueller R."/>
        </authorList>
    </citation>
    <scope>NUCLEOTIDE SEQUENCE [LARGE SCALE GENOMIC DNA]</scope>
    <source>
        <strain evidence="16 17">So ceGT47</strain>
    </source>
</reference>
<dbReference type="OrthoDB" id="9800863at2"/>
<dbReference type="PANTHER" id="PTHR31637:SF0">
    <property type="entry name" value="2,3-BISPHOSPHOGLYCERATE-INDEPENDENT PHOSPHOGLYCERATE MUTASE"/>
    <property type="match status" value="1"/>
</dbReference>
<keyword evidence="5 9" id="KW-0479">Metal-binding</keyword>
<feature type="binding site" evidence="9 13">
    <location>
        <position position="21"/>
    </location>
    <ligand>
        <name>Mn(2+)</name>
        <dbReference type="ChEBI" id="CHEBI:29035"/>
        <label>2</label>
    </ligand>
</feature>
<feature type="domain" description="BPG-independent PGAM N-terminal" evidence="15">
    <location>
        <begin position="91"/>
        <end position="325"/>
    </location>
</feature>
<evidence type="ECO:0000256" key="13">
    <source>
        <dbReference type="PIRSR" id="PIRSR001492-3"/>
    </source>
</evidence>
<evidence type="ECO:0000256" key="10">
    <source>
        <dbReference type="NCBIfam" id="TIGR01307"/>
    </source>
</evidence>
<evidence type="ECO:0000256" key="1">
    <source>
        <dbReference type="ARBA" id="ARBA00000370"/>
    </source>
</evidence>
<comment type="pathway">
    <text evidence="3 9">Carbohydrate degradation; glycolysis; pyruvate from D-glyceraldehyde 3-phosphate: step 3/5.</text>
</comment>
<feature type="binding site" evidence="9 13">
    <location>
        <position position="471"/>
    </location>
    <ligand>
        <name>Mn(2+)</name>
        <dbReference type="ChEBI" id="CHEBI:29035"/>
        <label>2</label>
    </ligand>
</feature>
<feature type="binding site" evidence="9 13">
    <location>
        <position position="434"/>
    </location>
    <ligand>
        <name>Mn(2+)</name>
        <dbReference type="ChEBI" id="CHEBI:29035"/>
        <label>1</label>
    </ligand>
</feature>
<dbReference type="SUPFAM" id="SSF53649">
    <property type="entry name" value="Alkaline phosphatase-like"/>
    <property type="match status" value="1"/>
</dbReference>
<dbReference type="Proteomes" id="UP000295781">
    <property type="component" value="Chromosome"/>
</dbReference>
<comment type="subunit">
    <text evidence="9">Monomer.</text>
</comment>
<dbReference type="EMBL" id="CP012670">
    <property type="protein sequence ID" value="AUX20547.1"/>
    <property type="molecule type" value="Genomic_DNA"/>
</dbReference>
<keyword evidence="7 9" id="KW-0464">Manganese</keyword>
<keyword evidence="8 9" id="KW-0413">Isomerase</keyword>
<gene>
    <name evidence="16" type="primary">gpmA</name>
    <name evidence="9" type="synonym">gpmI</name>
    <name evidence="16" type="ORF">SOCEGT47_010190</name>
</gene>
<proteinExistence type="inferred from homology"/>
<evidence type="ECO:0000256" key="3">
    <source>
        <dbReference type="ARBA" id="ARBA00004798"/>
    </source>
</evidence>
<dbReference type="GO" id="GO:0005829">
    <property type="term" value="C:cytosol"/>
    <property type="evidence" value="ECO:0007669"/>
    <property type="project" value="TreeGrafter"/>
</dbReference>
<evidence type="ECO:0000256" key="11">
    <source>
        <dbReference type="PIRSR" id="PIRSR001492-1"/>
    </source>
</evidence>
<comment type="cofactor">
    <cofactor evidence="9">
        <name>Mn(2+)</name>
        <dbReference type="ChEBI" id="CHEBI:29035"/>
    </cofactor>
    <text evidence="9">Binds 2 manganese ions per subunit.</text>
</comment>
<dbReference type="InterPro" id="IPR036646">
    <property type="entry name" value="PGAM_B_sf"/>
</dbReference>
<feature type="binding site" evidence="9 12">
    <location>
        <position position="197"/>
    </location>
    <ligand>
        <name>substrate</name>
    </ligand>
</feature>
<dbReference type="FunFam" id="3.40.1450.10:FF:000002">
    <property type="entry name" value="2,3-bisphosphoglycerate-independent phosphoglycerate mutase"/>
    <property type="match status" value="1"/>
</dbReference>
<comment type="similarity">
    <text evidence="4 9">Belongs to the BPG-independent phosphoglycerate mutase family.</text>
</comment>
<evidence type="ECO:0000313" key="17">
    <source>
        <dbReference type="Proteomes" id="UP000295781"/>
    </source>
</evidence>